<dbReference type="Proteomes" id="UP000050490">
    <property type="component" value="Unassembled WGS sequence"/>
</dbReference>
<reference evidence="1 3" key="1">
    <citation type="submission" date="2015-09" db="EMBL/GenBank/DDBJ databases">
        <title>Genome announcement of multiple Pseudomonas syringae strains.</title>
        <authorList>
            <person name="Thakur S."/>
            <person name="Wang P.W."/>
            <person name="Gong Y."/>
            <person name="Weir B.S."/>
            <person name="Guttman D.S."/>
        </authorList>
    </citation>
    <scope>NUCLEOTIDE SEQUENCE [LARGE SCALE GENOMIC DNA]</scope>
    <source>
        <strain evidence="1 3">ICMP4455</strain>
    </source>
</reference>
<dbReference type="EMBL" id="LJQI01000086">
    <property type="protein sequence ID" value="KPX36328.1"/>
    <property type="molecule type" value="Genomic_DNA"/>
</dbReference>
<organism evidence="1 3">
    <name type="scientific">Pseudomonas amygdali pv. eriobotryae</name>
    <dbReference type="NCBI Taxonomy" id="129137"/>
    <lineage>
        <taxon>Bacteria</taxon>
        <taxon>Pseudomonadati</taxon>
        <taxon>Pseudomonadota</taxon>
        <taxon>Gammaproteobacteria</taxon>
        <taxon>Pseudomonadales</taxon>
        <taxon>Pseudomonadaceae</taxon>
        <taxon>Pseudomonas</taxon>
        <taxon>Pseudomonas amygdali</taxon>
    </lineage>
</organism>
<name>A0A0P9QVY6_PSEA0</name>
<dbReference type="Proteomes" id="UP000272627">
    <property type="component" value="Unassembled WGS sequence"/>
</dbReference>
<evidence type="ECO:0000313" key="4">
    <source>
        <dbReference type="Proteomes" id="UP000272627"/>
    </source>
</evidence>
<evidence type="ECO:0000313" key="2">
    <source>
        <dbReference type="EMBL" id="RMM00102.1"/>
    </source>
</evidence>
<dbReference type="EMBL" id="RBOA01000235">
    <property type="protein sequence ID" value="RMM00102.1"/>
    <property type="molecule type" value="Genomic_DNA"/>
</dbReference>
<accession>A0A0P9QVY6</accession>
<dbReference type="AlphaFoldDB" id="A0A0P9QVY6"/>
<proteinExistence type="predicted"/>
<reference evidence="2 4" key="2">
    <citation type="submission" date="2018-08" db="EMBL/GenBank/DDBJ databases">
        <title>Recombination of ecologically and evolutionarily significant loci maintains genetic cohesion in the Pseudomonas syringae species complex.</title>
        <authorList>
            <person name="Dillon M."/>
            <person name="Thakur S."/>
            <person name="Almeida R.N.D."/>
            <person name="Weir B.S."/>
            <person name="Guttman D.S."/>
        </authorList>
    </citation>
    <scope>NUCLEOTIDE SEQUENCE [LARGE SCALE GENOMIC DNA]</scope>
    <source>
        <strain evidence="2 4">ICMP 8636</strain>
    </source>
</reference>
<evidence type="ECO:0000313" key="1">
    <source>
        <dbReference type="EMBL" id="KPX36328.1"/>
    </source>
</evidence>
<sequence>MGPLGLGRMSVGDIVAQVRVNGRLLPSVPVPCAATGSRFILLHPSPFGQLPLIATGAGTGFRLIPGPLELVLFTERPVYAQCV</sequence>
<protein>
    <submittedName>
        <fullName evidence="1">Uncharacterized protein</fullName>
    </submittedName>
</protein>
<gene>
    <name evidence="1" type="ORF">ALO70_101928</name>
    <name evidence="2" type="ORF">ALQ86_102049</name>
</gene>
<comment type="caution">
    <text evidence="1">The sequence shown here is derived from an EMBL/GenBank/DDBJ whole genome shotgun (WGS) entry which is preliminary data.</text>
</comment>
<evidence type="ECO:0000313" key="3">
    <source>
        <dbReference type="Proteomes" id="UP000050490"/>
    </source>
</evidence>